<proteinExistence type="predicted"/>
<protein>
    <submittedName>
        <fullName evidence="2">Trehalose utilization protein ThuA</fullName>
    </submittedName>
</protein>
<gene>
    <name evidence="2" type="ORF">E1261_20825</name>
</gene>
<dbReference type="SUPFAM" id="SSF52317">
    <property type="entry name" value="Class I glutamine amidotransferase-like"/>
    <property type="match status" value="1"/>
</dbReference>
<reference evidence="2 3" key="1">
    <citation type="submission" date="2019-03" db="EMBL/GenBank/DDBJ databases">
        <title>Draft genome sequences of novel Actinobacteria.</title>
        <authorList>
            <person name="Sahin N."/>
            <person name="Ay H."/>
            <person name="Saygin H."/>
        </authorList>
    </citation>
    <scope>NUCLEOTIDE SEQUENCE [LARGE SCALE GENOMIC DNA]</scope>
    <source>
        <strain evidence="2 3">JCM 30547</strain>
    </source>
</reference>
<organism evidence="2 3">
    <name type="scientific">Kribbella albertanoniae</name>
    <dbReference type="NCBI Taxonomy" id="1266829"/>
    <lineage>
        <taxon>Bacteria</taxon>
        <taxon>Bacillati</taxon>
        <taxon>Actinomycetota</taxon>
        <taxon>Actinomycetes</taxon>
        <taxon>Propionibacteriales</taxon>
        <taxon>Kribbellaceae</taxon>
        <taxon>Kribbella</taxon>
    </lineage>
</organism>
<evidence type="ECO:0000259" key="1">
    <source>
        <dbReference type="Pfam" id="PF06283"/>
    </source>
</evidence>
<feature type="domain" description="ThuA-like" evidence="1">
    <location>
        <begin position="61"/>
        <end position="221"/>
    </location>
</feature>
<dbReference type="OrthoDB" id="252909at2"/>
<dbReference type="InterPro" id="IPR029010">
    <property type="entry name" value="ThuA-like"/>
</dbReference>
<sequence>MLLREPDLGLSECSRGSRPIRLTVWTHGLRPALNEMTNGIARRLGAAVLVRPVMLGRGSIDEQLEHTDVLVWPGPGSPPVDDQAVTRIYRRVLRGMGLVLLHPGQASAAGARLLSAPRVPAYPRHGERQVVWSVDPDHPIVRGVPNPLVIDGPGTRCEPSGLPRPDAIVLASSLGGRPSSTGRVFLRGNGRIFYFSPGNQDDRVYRHPDIQHLLANAVRWTARPMSGPAA</sequence>
<dbReference type="Pfam" id="PF06283">
    <property type="entry name" value="ThuA"/>
    <property type="match status" value="1"/>
</dbReference>
<evidence type="ECO:0000313" key="2">
    <source>
        <dbReference type="EMBL" id="TDC27354.1"/>
    </source>
</evidence>
<dbReference type="InterPro" id="IPR029062">
    <property type="entry name" value="Class_I_gatase-like"/>
</dbReference>
<comment type="caution">
    <text evidence="2">The sequence shown here is derived from an EMBL/GenBank/DDBJ whole genome shotgun (WGS) entry which is preliminary data.</text>
</comment>
<dbReference type="Gene3D" id="3.40.50.880">
    <property type="match status" value="1"/>
</dbReference>
<name>A0A4R4PXW8_9ACTN</name>
<accession>A0A4R4PXW8</accession>
<evidence type="ECO:0000313" key="3">
    <source>
        <dbReference type="Proteomes" id="UP000295075"/>
    </source>
</evidence>
<dbReference type="AlphaFoldDB" id="A0A4R4PXW8"/>
<keyword evidence="3" id="KW-1185">Reference proteome</keyword>
<dbReference type="EMBL" id="SMKA01000095">
    <property type="protein sequence ID" value="TDC27354.1"/>
    <property type="molecule type" value="Genomic_DNA"/>
</dbReference>
<dbReference type="Proteomes" id="UP000295075">
    <property type="component" value="Unassembled WGS sequence"/>
</dbReference>